<protein>
    <submittedName>
        <fullName evidence="4">Endonuclease/exonuclease/phosphatase family protein</fullName>
    </submittedName>
</protein>
<accession>A0ABY5S9I0</accession>
<dbReference type="PANTHER" id="PTHR14859">
    <property type="entry name" value="CALCOFLUOR WHITE HYPERSENSITIVE PROTEIN PRECURSOR"/>
    <property type="match status" value="1"/>
</dbReference>
<keyword evidence="4" id="KW-0378">Hydrolase</keyword>
<feature type="signal peptide" evidence="1">
    <location>
        <begin position="1"/>
        <end position="32"/>
    </location>
</feature>
<keyword evidence="4" id="KW-0540">Nuclease</keyword>
<evidence type="ECO:0000313" key="5">
    <source>
        <dbReference type="Proteomes" id="UP001057877"/>
    </source>
</evidence>
<evidence type="ECO:0000313" key="4">
    <source>
        <dbReference type="EMBL" id="UVI29373.1"/>
    </source>
</evidence>
<reference evidence="4" key="1">
    <citation type="submission" date="2022-01" db="EMBL/GenBank/DDBJ databases">
        <title>Paenibacillus spongiae sp. nov., isolated from marine sponge.</title>
        <authorList>
            <person name="Li Z."/>
            <person name="Zhang M."/>
        </authorList>
    </citation>
    <scope>NUCLEOTIDE SEQUENCE</scope>
    <source>
        <strain evidence="4">PHS-Z3</strain>
    </source>
</reference>
<keyword evidence="5" id="KW-1185">Reference proteome</keyword>
<name>A0ABY5S9I0_9BACL</name>
<proteinExistence type="predicted"/>
<dbReference type="Gene3D" id="3.60.10.10">
    <property type="entry name" value="Endonuclease/exonuclease/phosphatase"/>
    <property type="match status" value="1"/>
</dbReference>
<dbReference type="InterPro" id="IPR051916">
    <property type="entry name" value="GPI-anchor_lipid_remodeler"/>
</dbReference>
<dbReference type="Proteomes" id="UP001057877">
    <property type="component" value="Chromosome"/>
</dbReference>
<dbReference type="PANTHER" id="PTHR14859:SF15">
    <property type="entry name" value="ENDONUCLEASE_EXONUCLEASE_PHOSPHATASE DOMAIN-CONTAINING PROTEIN"/>
    <property type="match status" value="1"/>
</dbReference>
<dbReference type="Pfam" id="PF03372">
    <property type="entry name" value="Exo_endo_phos"/>
    <property type="match status" value="1"/>
</dbReference>
<dbReference type="RefSeq" id="WP_258385462.1">
    <property type="nucleotide sequence ID" value="NZ_CP091430.1"/>
</dbReference>
<dbReference type="SUPFAM" id="SSF49785">
    <property type="entry name" value="Galactose-binding domain-like"/>
    <property type="match status" value="1"/>
</dbReference>
<dbReference type="Gene3D" id="2.60.120.260">
    <property type="entry name" value="Galactose-binding domain-like"/>
    <property type="match status" value="1"/>
</dbReference>
<organism evidence="4 5">
    <name type="scientific">Paenibacillus spongiae</name>
    <dbReference type="NCBI Taxonomy" id="2909671"/>
    <lineage>
        <taxon>Bacteria</taxon>
        <taxon>Bacillati</taxon>
        <taxon>Bacillota</taxon>
        <taxon>Bacilli</taxon>
        <taxon>Bacillales</taxon>
        <taxon>Paenibacillaceae</taxon>
        <taxon>Paenibacillus</taxon>
    </lineage>
</organism>
<evidence type="ECO:0000259" key="2">
    <source>
        <dbReference type="Pfam" id="PF03372"/>
    </source>
</evidence>
<dbReference type="InterPro" id="IPR036691">
    <property type="entry name" value="Endo/exonu/phosph_ase_sf"/>
</dbReference>
<evidence type="ECO:0000259" key="3">
    <source>
        <dbReference type="Pfam" id="PF24135"/>
    </source>
</evidence>
<dbReference type="InterPro" id="IPR005135">
    <property type="entry name" value="Endo/exonuclease/phosphatase"/>
</dbReference>
<feature type="domain" description="DUF7402" evidence="3">
    <location>
        <begin position="372"/>
        <end position="494"/>
    </location>
</feature>
<keyword evidence="1" id="KW-0732">Signal</keyword>
<dbReference type="InterPro" id="IPR008979">
    <property type="entry name" value="Galactose-bd-like_sf"/>
</dbReference>
<evidence type="ECO:0000256" key="1">
    <source>
        <dbReference type="SAM" id="SignalP"/>
    </source>
</evidence>
<feature type="chain" id="PRO_5045739905" evidence="1">
    <location>
        <begin position="33"/>
        <end position="660"/>
    </location>
</feature>
<dbReference type="Pfam" id="PF24135">
    <property type="entry name" value="DUF7402"/>
    <property type="match status" value="1"/>
</dbReference>
<dbReference type="EMBL" id="CP091430">
    <property type="protein sequence ID" value="UVI29373.1"/>
    <property type="molecule type" value="Genomic_DNA"/>
</dbReference>
<feature type="domain" description="Endonuclease/exonuclease/phosphatase" evidence="2">
    <location>
        <begin position="46"/>
        <end position="262"/>
    </location>
</feature>
<keyword evidence="4" id="KW-0255">Endonuclease</keyword>
<sequence length="660" mass="71209">MFKKSIFKKSILVGAILSLLAAPFAVGTSVKAAESSDLEKVQIRAMSYNIHHAAGSDGKLDLKRIGDIIKDSNADIIGLQEVDNNFGPRSNFEDQARRLSEYLGMEFAYGANLNSNGHQYGTAVLSKYPIVSSENHLLFSMSEQRGLLETVIDVKGTQFRFFNTHLDWERASERTQQIKEILEWGGKNEGPAIFVGDFNALPDSAEMQPMMQAYNDVFGSLGQNEDYTVPGMRIDYIFASENIVMQNADVLLTETTRVASDHLPIIADLIIGLTETKLNSITAPADITDVAIGTANTADALGLPAKVMLVTDLGYLVAGVNWDVDRASYNPTATTAQTFTVNGTVNLPPGVLNPDNVPLTTSIGVTVDKIPARTATVTASSYYNASFTPNKVFDGIGQAVNGEWASKGEQNPWIQVNWTANQTFNKIVFYDRPNSADWAPGGTLTFSDGSTLTVSGIPNDGSAYSVTFPDKTATWVKFQVSGGSGPNVGLSEMKFIAPVDKEAPEVEVTVPGDNSIYEDSGDLTPQIKLTDNLSGVDTSKTTVTLDSQSYQIGTAIPLYKLPLGQHTLVVSASDLVGNQASKTVRFTTVASNDSLKALVTRFANNKEIDKADIATNLLGKLASNNLKGFMNDVKAQSGKHISSEAANYLLRDAQYVLTQK</sequence>
<dbReference type="SUPFAM" id="SSF56219">
    <property type="entry name" value="DNase I-like"/>
    <property type="match status" value="1"/>
</dbReference>
<dbReference type="InterPro" id="IPR055826">
    <property type="entry name" value="DUF7402"/>
</dbReference>
<dbReference type="GO" id="GO:0004519">
    <property type="term" value="F:endonuclease activity"/>
    <property type="evidence" value="ECO:0007669"/>
    <property type="project" value="UniProtKB-KW"/>
</dbReference>
<gene>
    <name evidence="4" type="ORF">L1F29_28775</name>
</gene>